<dbReference type="EMBL" id="MDKE01000019">
    <property type="protein sequence ID" value="OIN09684.1"/>
    <property type="molecule type" value="Genomic_DNA"/>
</dbReference>
<comment type="caution">
    <text evidence="2">The sequence shown here is derived from an EMBL/GenBank/DDBJ whole genome shotgun (WGS) entry which is preliminary data.</text>
</comment>
<dbReference type="STRING" id="1414654.BFR47_13915"/>
<feature type="transmembrane region" description="Helical" evidence="1">
    <location>
        <begin position="343"/>
        <end position="362"/>
    </location>
</feature>
<organism evidence="2 3">
    <name type="scientific">Oceanisphaera psychrotolerans</name>
    <dbReference type="NCBI Taxonomy" id="1414654"/>
    <lineage>
        <taxon>Bacteria</taxon>
        <taxon>Pseudomonadati</taxon>
        <taxon>Pseudomonadota</taxon>
        <taxon>Gammaproteobacteria</taxon>
        <taxon>Aeromonadales</taxon>
        <taxon>Aeromonadaceae</taxon>
        <taxon>Oceanisphaera</taxon>
    </lineage>
</organism>
<feature type="transmembrane region" description="Helical" evidence="1">
    <location>
        <begin position="288"/>
        <end position="309"/>
    </location>
</feature>
<reference evidence="2 3" key="1">
    <citation type="submission" date="2016-07" db="EMBL/GenBank/DDBJ databases">
        <title>Draft Genome Sequence of Oceanisphaera psychrotolerans, isolated from coastal sediment samples.</title>
        <authorList>
            <person name="Zhuo S."/>
            <person name="Ruan Z."/>
        </authorList>
    </citation>
    <scope>NUCLEOTIDE SEQUENCE [LARGE SCALE GENOMIC DNA]</scope>
    <source>
        <strain evidence="2 3">LAM-WHM-ZC</strain>
    </source>
</reference>
<dbReference type="Proteomes" id="UP000243073">
    <property type="component" value="Unassembled WGS sequence"/>
</dbReference>
<evidence type="ECO:0000256" key="1">
    <source>
        <dbReference type="SAM" id="Phobius"/>
    </source>
</evidence>
<evidence type="ECO:0000313" key="3">
    <source>
        <dbReference type="Proteomes" id="UP000243073"/>
    </source>
</evidence>
<dbReference type="RefSeq" id="WP_071472581.1">
    <property type="nucleotide sequence ID" value="NZ_MDKE01000019.1"/>
</dbReference>
<keyword evidence="1" id="KW-1133">Transmembrane helix</keyword>
<accession>A0A1J4QE71</accession>
<dbReference type="AlphaFoldDB" id="A0A1J4QE71"/>
<protein>
    <submittedName>
        <fullName evidence="2">Uncharacterized protein</fullName>
    </submittedName>
</protein>
<keyword evidence="1" id="KW-0472">Membrane</keyword>
<gene>
    <name evidence="2" type="ORF">BFR47_13915</name>
</gene>
<dbReference type="OrthoDB" id="241383at2"/>
<name>A0A1J4QE71_9GAMM</name>
<feature type="transmembrane region" description="Helical" evidence="1">
    <location>
        <begin position="316"/>
        <end position="337"/>
    </location>
</feature>
<keyword evidence="3" id="KW-1185">Reference proteome</keyword>
<proteinExistence type="predicted"/>
<keyword evidence="1" id="KW-0812">Transmembrane</keyword>
<evidence type="ECO:0000313" key="2">
    <source>
        <dbReference type="EMBL" id="OIN09684.1"/>
    </source>
</evidence>
<sequence>MKKLFLICGVALLLATVLSVAVRPVPIEQKLIRIQAGDVLQGFPGIEQEPVRVQAVLLDLADDPLLLVKAQAAFIRYPDMARHVFSLYGKEPEFQEILLRYGETVLPPIHHFLTRPIHTIELLNQADQRYQAIKQYFSATPESASTATPVPTPGQFQTLTPEERGWYAVHFIKSEGHDFLGQFLVDAEGDTQWIVTERMLEGLNQFFTSGIRGLETKYRAGEALTAGDIGWASVDVLVLTSAVKVLRMGRAAAATTQGASLSTRSAALAARVSQGGRMVLASARYAKWPLVIGAGYLVITHPSLVSDVLAGVAEVLGLPVLVVQFAGWLLLLIPVLYLGSWLLWLFGPLLMGLLRVVHFMLARLSGRTGQIRGMKHGKIRQRGEY</sequence>